<sequence length="256" mass="28049">MSDDDWVEVAMADDLLVVQMLLRLGQACPPTPEDKDAPKLQLDWSVRQRRSRHVPKKKGDKARASPTTPLSWSGGTSVSGGGGGGAAADGFEESSRSPSRKPVENTRSKVPVTSETTGNKRSRRKKTLPELKEEESSLLKEKRYLKNELATFRLKVEKERAENEILKRMKLDLLSNRATEATMALVVPNSTISDQCQQTQVCNGPKSVACNADEPTLPNNSAKLQEVGNREPSFLLPDLNVPFEDDLGSGVLHGLS</sequence>
<dbReference type="Proteomes" id="UP001054252">
    <property type="component" value="Unassembled WGS sequence"/>
</dbReference>
<feature type="compositionally biased region" description="Gly residues" evidence="1">
    <location>
        <begin position="77"/>
        <end position="87"/>
    </location>
</feature>
<keyword evidence="3" id="KW-1185">Reference proteome</keyword>
<gene>
    <name evidence="2" type="ORF">SLEP1_g52498</name>
</gene>
<organism evidence="2 3">
    <name type="scientific">Rubroshorea leprosula</name>
    <dbReference type="NCBI Taxonomy" id="152421"/>
    <lineage>
        <taxon>Eukaryota</taxon>
        <taxon>Viridiplantae</taxon>
        <taxon>Streptophyta</taxon>
        <taxon>Embryophyta</taxon>
        <taxon>Tracheophyta</taxon>
        <taxon>Spermatophyta</taxon>
        <taxon>Magnoliopsida</taxon>
        <taxon>eudicotyledons</taxon>
        <taxon>Gunneridae</taxon>
        <taxon>Pentapetalae</taxon>
        <taxon>rosids</taxon>
        <taxon>malvids</taxon>
        <taxon>Malvales</taxon>
        <taxon>Dipterocarpaceae</taxon>
        <taxon>Rubroshorea</taxon>
    </lineage>
</organism>
<feature type="region of interest" description="Disordered" evidence="1">
    <location>
        <begin position="27"/>
        <end position="137"/>
    </location>
</feature>
<comment type="caution">
    <text evidence="2">The sequence shown here is derived from an EMBL/GenBank/DDBJ whole genome shotgun (WGS) entry which is preliminary data.</text>
</comment>
<proteinExistence type="predicted"/>
<accession>A0AAV5M7E3</accession>
<name>A0AAV5M7E3_9ROSI</name>
<dbReference type="AlphaFoldDB" id="A0AAV5M7E3"/>
<evidence type="ECO:0000313" key="2">
    <source>
        <dbReference type="EMBL" id="GKV45418.1"/>
    </source>
</evidence>
<dbReference type="PANTHER" id="PTHR35099">
    <property type="entry name" value="OS02G0182700 PROTEIN"/>
    <property type="match status" value="1"/>
</dbReference>
<dbReference type="PANTHER" id="PTHR35099:SF10">
    <property type="entry name" value="BZIP DOMAIN-CONTAINING PROTEIN"/>
    <property type="match status" value="1"/>
</dbReference>
<feature type="compositionally biased region" description="Basic and acidic residues" evidence="1">
    <location>
        <begin position="127"/>
        <end position="137"/>
    </location>
</feature>
<reference evidence="2 3" key="1">
    <citation type="journal article" date="2021" name="Commun. Biol.">
        <title>The genome of Shorea leprosula (Dipterocarpaceae) highlights the ecological relevance of drought in aseasonal tropical rainforests.</title>
        <authorList>
            <person name="Ng K.K.S."/>
            <person name="Kobayashi M.J."/>
            <person name="Fawcett J.A."/>
            <person name="Hatakeyama M."/>
            <person name="Paape T."/>
            <person name="Ng C.H."/>
            <person name="Ang C.C."/>
            <person name="Tnah L.H."/>
            <person name="Lee C.T."/>
            <person name="Nishiyama T."/>
            <person name="Sese J."/>
            <person name="O'Brien M.J."/>
            <person name="Copetti D."/>
            <person name="Mohd Noor M.I."/>
            <person name="Ong R.C."/>
            <person name="Putra M."/>
            <person name="Sireger I.Z."/>
            <person name="Indrioko S."/>
            <person name="Kosugi Y."/>
            <person name="Izuno A."/>
            <person name="Isagi Y."/>
            <person name="Lee S.L."/>
            <person name="Shimizu K.K."/>
        </authorList>
    </citation>
    <scope>NUCLEOTIDE SEQUENCE [LARGE SCALE GENOMIC DNA]</scope>
    <source>
        <strain evidence="2">214</strain>
    </source>
</reference>
<evidence type="ECO:0000313" key="3">
    <source>
        <dbReference type="Proteomes" id="UP001054252"/>
    </source>
</evidence>
<protein>
    <submittedName>
        <fullName evidence="2">Uncharacterized protein</fullName>
    </submittedName>
</protein>
<feature type="compositionally biased region" description="Basic residues" evidence="1">
    <location>
        <begin position="47"/>
        <end position="60"/>
    </location>
</feature>
<evidence type="ECO:0000256" key="1">
    <source>
        <dbReference type="SAM" id="MobiDB-lite"/>
    </source>
</evidence>
<dbReference type="EMBL" id="BPVZ01000194">
    <property type="protein sequence ID" value="GKV45418.1"/>
    <property type="molecule type" value="Genomic_DNA"/>
</dbReference>